<accession>A0ABN1PJV6</accession>
<keyword evidence="3" id="KW-1185">Reference proteome</keyword>
<feature type="region of interest" description="Disordered" evidence="1">
    <location>
        <begin position="73"/>
        <end position="116"/>
    </location>
</feature>
<gene>
    <name evidence="2" type="ORF">GCM10009575_031940</name>
</gene>
<protein>
    <recommendedName>
        <fullName evidence="4">Transposase family protein</fullName>
    </recommendedName>
</protein>
<proteinExistence type="predicted"/>
<evidence type="ECO:0000313" key="3">
    <source>
        <dbReference type="Proteomes" id="UP001500418"/>
    </source>
</evidence>
<sequence length="146" mass="14761">MSVVLIAASSVVAGARSYTAIGQWAAAAPRTTLARPGTRVVGAFAVRIAPSAATIRRVLERVCPGGPVGVAGGDPAGATTLAAGGKSARGSRNGHVRTSAGRDGRRRADDQSATGAGLCRGQSHVVRWPFTSARLRTRRAALACSS</sequence>
<feature type="compositionally biased region" description="Basic and acidic residues" evidence="1">
    <location>
        <begin position="100"/>
        <end position="110"/>
    </location>
</feature>
<evidence type="ECO:0000313" key="2">
    <source>
        <dbReference type="EMBL" id="GAA0929345.1"/>
    </source>
</evidence>
<comment type="caution">
    <text evidence="2">The sequence shown here is derived from an EMBL/GenBank/DDBJ whole genome shotgun (WGS) entry which is preliminary data.</text>
</comment>
<dbReference type="Proteomes" id="UP001500418">
    <property type="component" value="Unassembled WGS sequence"/>
</dbReference>
<evidence type="ECO:0008006" key="4">
    <source>
        <dbReference type="Google" id="ProtNLM"/>
    </source>
</evidence>
<organism evidence="2 3">
    <name type="scientific">Streptomyces rhizosphaericus</name>
    <dbReference type="NCBI Taxonomy" id="114699"/>
    <lineage>
        <taxon>Bacteria</taxon>
        <taxon>Bacillati</taxon>
        <taxon>Actinomycetota</taxon>
        <taxon>Actinomycetes</taxon>
        <taxon>Kitasatosporales</taxon>
        <taxon>Streptomycetaceae</taxon>
        <taxon>Streptomyces</taxon>
        <taxon>Streptomyces violaceusniger group</taxon>
    </lineage>
</organism>
<reference evidence="2 3" key="1">
    <citation type="journal article" date="2019" name="Int. J. Syst. Evol. Microbiol.">
        <title>The Global Catalogue of Microorganisms (GCM) 10K type strain sequencing project: providing services to taxonomists for standard genome sequencing and annotation.</title>
        <authorList>
            <consortium name="The Broad Institute Genomics Platform"/>
            <consortium name="The Broad Institute Genome Sequencing Center for Infectious Disease"/>
            <person name="Wu L."/>
            <person name="Ma J."/>
        </authorList>
    </citation>
    <scope>NUCLEOTIDE SEQUENCE [LARGE SCALE GENOMIC DNA]</scope>
    <source>
        <strain evidence="2 3">JCM 11444</strain>
    </source>
</reference>
<name>A0ABN1PJV6_9ACTN</name>
<dbReference type="EMBL" id="BAAAID010000017">
    <property type="protein sequence ID" value="GAA0929345.1"/>
    <property type="molecule type" value="Genomic_DNA"/>
</dbReference>
<evidence type="ECO:0000256" key="1">
    <source>
        <dbReference type="SAM" id="MobiDB-lite"/>
    </source>
</evidence>